<gene>
    <name evidence="1" type="ORF">N656DRAFT_780778</name>
</gene>
<sequence length="136" mass="15138">MPPRGVAHLQRARGSAFRLLLVIRRFRGCARRLACRPRFPLLIRPLRLWLVGWQGTRLETVILPFASEPASHVEQQASEASRSGSGFGFLFQPDTVCRVRLDLIARHCNCHAKPATAAIWDRLSASKSHASLLSSG</sequence>
<dbReference type="GeneID" id="89939572"/>
<comment type="caution">
    <text evidence="1">The sequence shown here is derived from an EMBL/GenBank/DDBJ whole genome shotgun (WGS) entry which is preliminary data.</text>
</comment>
<dbReference type="Proteomes" id="UP001302812">
    <property type="component" value="Unassembled WGS sequence"/>
</dbReference>
<organism evidence="1 2">
    <name type="scientific">Canariomyces notabilis</name>
    <dbReference type="NCBI Taxonomy" id="2074819"/>
    <lineage>
        <taxon>Eukaryota</taxon>
        <taxon>Fungi</taxon>
        <taxon>Dikarya</taxon>
        <taxon>Ascomycota</taxon>
        <taxon>Pezizomycotina</taxon>
        <taxon>Sordariomycetes</taxon>
        <taxon>Sordariomycetidae</taxon>
        <taxon>Sordariales</taxon>
        <taxon>Chaetomiaceae</taxon>
        <taxon>Canariomyces</taxon>
    </lineage>
</organism>
<evidence type="ECO:0000313" key="1">
    <source>
        <dbReference type="EMBL" id="KAK4111482.1"/>
    </source>
</evidence>
<reference evidence="1" key="2">
    <citation type="submission" date="2023-05" db="EMBL/GenBank/DDBJ databases">
        <authorList>
            <consortium name="Lawrence Berkeley National Laboratory"/>
            <person name="Steindorff A."/>
            <person name="Hensen N."/>
            <person name="Bonometti L."/>
            <person name="Westerberg I."/>
            <person name="Brannstrom I.O."/>
            <person name="Guillou S."/>
            <person name="Cros-Aarteil S."/>
            <person name="Calhoun S."/>
            <person name="Haridas S."/>
            <person name="Kuo A."/>
            <person name="Mondo S."/>
            <person name="Pangilinan J."/>
            <person name="Riley R."/>
            <person name="Labutti K."/>
            <person name="Andreopoulos B."/>
            <person name="Lipzen A."/>
            <person name="Chen C."/>
            <person name="Yanf M."/>
            <person name="Daum C."/>
            <person name="Ng V."/>
            <person name="Clum A."/>
            <person name="Ohm R."/>
            <person name="Martin F."/>
            <person name="Silar P."/>
            <person name="Natvig D."/>
            <person name="Lalanne C."/>
            <person name="Gautier V."/>
            <person name="Ament-Velasquez S.L."/>
            <person name="Kruys A."/>
            <person name="Hutchinson M.I."/>
            <person name="Powell A.J."/>
            <person name="Barry K."/>
            <person name="Miller A.N."/>
            <person name="Grigoriev I.V."/>
            <person name="Debuchy R."/>
            <person name="Gladieux P."/>
            <person name="Thoren M.H."/>
            <person name="Johannesson H."/>
        </authorList>
    </citation>
    <scope>NUCLEOTIDE SEQUENCE</scope>
    <source>
        <strain evidence="1">CBS 508.74</strain>
    </source>
</reference>
<protein>
    <submittedName>
        <fullName evidence="1">Uncharacterized protein</fullName>
    </submittedName>
</protein>
<dbReference type="RefSeq" id="XP_064669052.1">
    <property type="nucleotide sequence ID" value="XM_064815447.1"/>
</dbReference>
<accession>A0AAN6TBT7</accession>
<name>A0AAN6TBT7_9PEZI</name>
<evidence type="ECO:0000313" key="2">
    <source>
        <dbReference type="Proteomes" id="UP001302812"/>
    </source>
</evidence>
<reference evidence="1" key="1">
    <citation type="journal article" date="2023" name="Mol. Phylogenet. Evol.">
        <title>Genome-scale phylogeny and comparative genomics of the fungal order Sordariales.</title>
        <authorList>
            <person name="Hensen N."/>
            <person name="Bonometti L."/>
            <person name="Westerberg I."/>
            <person name="Brannstrom I.O."/>
            <person name="Guillou S."/>
            <person name="Cros-Aarteil S."/>
            <person name="Calhoun S."/>
            <person name="Haridas S."/>
            <person name="Kuo A."/>
            <person name="Mondo S."/>
            <person name="Pangilinan J."/>
            <person name="Riley R."/>
            <person name="LaButti K."/>
            <person name="Andreopoulos B."/>
            <person name="Lipzen A."/>
            <person name="Chen C."/>
            <person name="Yan M."/>
            <person name="Daum C."/>
            <person name="Ng V."/>
            <person name="Clum A."/>
            <person name="Steindorff A."/>
            <person name="Ohm R.A."/>
            <person name="Martin F."/>
            <person name="Silar P."/>
            <person name="Natvig D.O."/>
            <person name="Lalanne C."/>
            <person name="Gautier V."/>
            <person name="Ament-Velasquez S.L."/>
            <person name="Kruys A."/>
            <person name="Hutchinson M.I."/>
            <person name="Powell A.J."/>
            <person name="Barry K."/>
            <person name="Miller A.N."/>
            <person name="Grigoriev I.V."/>
            <person name="Debuchy R."/>
            <person name="Gladieux P."/>
            <person name="Hiltunen Thoren M."/>
            <person name="Johannesson H."/>
        </authorList>
    </citation>
    <scope>NUCLEOTIDE SEQUENCE</scope>
    <source>
        <strain evidence="1">CBS 508.74</strain>
    </source>
</reference>
<keyword evidence="2" id="KW-1185">Reference proteome</keyword>
<proteinExistence type="predicted"/>
<dbReference type="AlphaFoldDB" id="A0AAN6TBT7"/>
<dbReference type="EMBL" id="MU853346">
    <property type="protein sequence ID" value="KAK4111482.1"/>
    <property type="molecule type" value="Genomic_DNA"/>
</dbReference>